<evidence type="ECO:0000313" key="3">
    <source>
        <dbReference type="EMBL" id="CTQ70329.1"/>
    </source>
</evidence>
<sequence length="142" mass="15307">MSRPFPSVPVLSVSVLCHKDGSALLIKRGKPPYKDHWSLPGGKVEFGETLAEAAARELLEETELTAELDGPVEVFDSIQREENGDILSHFVLAVFVAKNPSGTVMAGDDATAAEWVALKDLDGRITTPGTPARIRRLLSKLA</sequence>
<reference evidence="4" key="1">
    <citation type="submission" date="2015-07" db="EMBL/GenBank/DDBJ databases">
        <authorList>
            <person name="Rodrigo-Torres Lidia"/>
            <person name="Arahal R.David."/>
        </authorList>
    </citation>
    <scope>NUCLEOTIDE SEQUENCE [LARGE SCALE GENOMIC DNA]</scope>
    <source>
        <strain evidence="4">CECT 5112</strain>
    </source>
</reference>
<dbReference type="PANTHER" id="PTHR43736">
    <property type="entry name" value="ADP-RIBOSE PYROPHOSPHATASE"/>
    <property type="match status" value="1"/>
</dbReference>
<gene>
    <name evidence="3" type="ORF">LAX5112_02470</name>
</gene>
<dbReference type="GO" id="GO:0016787">
    <property type="term" value="F:hydrolase activity"/>
    <property type="evidence" value="ECO:0007669"/>
    <property type="project" value="UniProtKB-KW"/>
</dbReference>
<evidence type="ECO:0000259" key="2">
    <source>
        <dbReference type="PROSITE" id="PS51462"/>
    </source>
</evidence>
<dbReference type="RefSeq" id="WP_055672061.1">
    <property type="nucleotide sequence ID" value="NZ_CXWD01000008.1"/>
</dbReference>
<name>A0A0M7A607_9HYPH</name>
<keyword evidence="3" id="KW-0548">Nucleotidyltransferase</keyword>
<dbReference type="PRINTS" id="PR00502">
    <property type="entry name" value="NUDIXFAMILY"/>
</dbReference>
<dbReference type="InterPro" id="IPR015797">
    <property type="entry name" value="NUDIX_hydrolase-like_dom_sf"/>
</dbReference>
<keyword evidence="4" id="KW-1185">Reference proteome</keyword>
<dbReference type="SUPFAM" id="SSF55811">
    <property type="entry name" value="Nudix"/>
    <property type="match status" value="1"/>
</dbReference>
<keyword evidence="1 3" id="KW-0378">Hydrolase</keyword>
<dbReference type="CDD" id="cd04673">
    <property type="entry name" value="NUDIX_ADPRase"/>
    <property type="match status" value="1"/>
</dbReference>
<feature type="domain" description="Nudix hydrolase" evidence="2">
    <location>
        <begin position="6"/>
        <end position="139"/>
    </location>
</feature>
<dbReference type="Proteomes" id="UP000053235">
    <property type="component" value="Unassembled WGS sequence"/>
</dbReference>
<dbReference type="GO" id="GO:0016779">
    <property type="term" value="F:nucleotidyltransferase activity"/>
    <property type="evidence" value="ECO:0007669"/>
    <property type="project" value="UniProtKB-KW"/>
</dbReference>
<proteinExistence type="predicted"/>
<keyword evidence="3" id="KW-0808">Transferase</keyword>
<organism evidence="3 4">
    <name type="scientific">Roseibium alexandrii</name>
    <dbReference type="NCBI Taxonomy" id="388408"/>
    <lineage>
        <taxon>Bacteria</taxon>
        <taxon>Pseudomonadati</taxon>
        <taxon>Pseudomonadota</taxon>
        <taxon>Alphaproteobacteria</taxon>
        <taxon>Hyphomicrobiales</taxon>
        <taxon>Stappiaceae</taxon>
        <taxon>Roseibium</taxon>
    </lineage>
</organism>
<dbReference type="STRING" id="388408.LAX5112_02470"/>
<accession>A0A0M7A607</accession>
<dbReference type="EMBL" id="CXWD01000008">
    <property type="protein sequence ID" value="CTQ70329.1"/>
    <property type="molecule type" value="Genomic_DNA"/>
</dbReference>
<evidence type="ECO:0000256" key="1">
    <source>
        <dbReference type="ARBA" id="ARBA00022801"/>
    </source>
</evidence>
<evidence type="ECO:0000313" key="4">
    <source>
        <dbReference type="Proteomes" id="UP000053235"/>
    </source>
</evidence>
<dbReference type="InterPro" id="IPR020476">
    <property type="entry name" value="Nudix_hydrolase"/>
</dbReference>
<dbReference type="InterPro" id="IPR000086">
    <property type="entry name" value="NUDIX_hydrolase_dom"/>
</dbReference>
<dbReference type="Pfam" id="PF00293">
    <property type="entry name" value="NUDIX"/>
    <property type="match status" value="1"/>
</dbReference>
<dbReference type="PROSITE" id="PS51462">
    <property type="entry name" value="NUDIX"/>
    <property type="match status" value="1"/>
</dbReference>
<dbReference type="PANTHER" id="PTHR43736:SF1">
    <property type="entry name" value="DIHYDRONEOPTERIN TRIPHOSPHATE DIPHOSPHATASE"/>
    <property type="match status" value="1"/>
</dbReference>
<dbReference type="AlphaFoldDB" id="A0A0M7A607"/>
<dbReference type="Gene3D" id="3.90.79.10">
    <property type="entry name" value="Nucleoside Triphosphate Pyrophosphohydrolase"/>
    <property type="match status" value="1"/>
</dbReference>
<protein>
    <submittedName>
        <fullName evidence="3">Bifunctional NMN adenylyltransferase/Nudix hydrolase</fullName>
    </submittedName>
</protein>